<dbReference type="SUPFAM" id="SSF88697">
    <property type="entry name" value="PUA domain-like"/>
    <property type="match status" value="1"/>
</dbReference>
<evidence type="ECO:0000313" key="2">
    <source>
        <dbReference type="Proteomes" id="UP000231896"/>
    </source>
</evidence>
<dbReference type="InterPro" id="IPR015947">
    <property type="entry name" value="PUA-like_sf"/>
</dbReference>
<keyword evidence="2" id="KW-1185">Reference proteome</keyword>
<dbReference type="RefSeq" id="WP_084485311.1">
    <property type="nucleotide sequence ID" value="NZ_CP024964.1"/>
</dbReference>
<dbReference type="AlphaFoldDB" id="A0A2K8NY70"/>
<organism evidence="1 2">
    <name type="scientific">Mesoplasma melaleucae</name>
    <dbReference type="NCBI Taxonomy" id="81459"/>
    <lineage>
        <taxon>Bacteria</taxon>
        <taxon>Bacillati</taxon>
        <taxon>Mycoplasmatota</taxon>
        <taxon>Mollicutes</taxon>
        <taxon>Entomoplasmatales</taxon>
        <taxon>Entomoplasmataceae</taxon>
        <taxon>Mesoplasma</taxon>
    </lineage>
</organism>
<name>A0A2K8NY70_9MOLU</name>
<protein>
    <submittedName>
        <fullName evidence="1">Uncharacterized protein</fullName>
    </submittedName>
</protein>
<proteinExistence type="predicted"/>
<dbReference type="KEGG" id="eml:EMELA_v1c06150"/>
<dbReference type="Proteomes" id="UP000231896">
    <property type="component" value="Chromosome"/>
</dbReference>
<sequence length="64" mass="7816">MKKWDIFFIYSPKISLYSNEKYQKITACGIILDDLVFKYKMSETFEPFRRKVKFYDINEVGIEF</sequence>
<dbReference type="OrthoDB" id="9793567at2"/>
<evidence type="ECO:0000313" key="1">
    <source>
        <dbReference type="EMBL" id="ATZ18128.1"/>
    </source>
</evidence>
<accession>A0A2K8NY70</accession>
<reference evidence="1 2" key="1">
    <citation type="submission" date="2017-11" db="EMBL/GenBank/DDBJ databases">
        <title>Genome sequence of Entomoplasma melaleucae M1 (ATCC 49191).</title>
        <authorList>
            <person name="Lo W.-S."/>
            <person name="Gasparich G.E."/>
            <person name="Kuo C.-H."/>
        </authorList>
    </citation>
    <scope>NUCLEOTIDE SEQUENCE [LARGE SCALE GENOMIC DNA]</scope>
    <source>
        <strain evidence="1 2">M1</strain>
    </source>
</reference>
<gene>
    <name evidence="1" type="ORF">EMELA_v1c06150</name>
</gene>
<dbReference type="EMBL" id="CP024964">
    <property type="protein sequence ID" value="ATZ18128.1"/>
    <property type="molecule type" value="Genomic_DNA"/>
</dbReference>